<dbReference type="AlphaFoldDB" id="A0A916S2T2"/>
<feature type="coiled-coil region" evidence="6">
    <location>
        <begin position="178"/>
        <end position="234"/>
    </location>
</feature>
<keyword evidence="10" id="KW-1185">Reference proteome</keyword>
<evidence type="ECO:0000256" key="3">
    <source>
        <dbReference type="ARBA" id="ARBA00022692"/>
    </source>
</evidence>
<name>A0A916S2T2_9BACT</name>
<feature type="transmembrane region" description="Helical" evidence="7">
    <location>
        <begin position="20"/>
        <end position="41"/>
    </location>
</feature>
<reference evidence="9" key="2">
    <citation type="submission" date="2020-09" db="EMBL/GenBank/DDBJ databases">
        <authorList>
            <person name="Sun Q."/>
            <person name="Zhou Y."/>
        </authorList>
    </citation>
    <scope>NUCLEOTIDE SEQUENCE</scope>
    <source>
        <strain evidence="9">CGMCC 1.15447</strain>
    </source>
</reference>
<dbReference type="Proteomes" id="UP000648801">
    <property type="component" value="Unassembled WGS sequence"/>
</dbReference>
<organism evidence="9 10">
    <name type="scientific">Edaphobacter acidisoli</name>
    <dbReference type="NCBI Taxonomy" id="2040573"/>
    <lineage>
        <taxon>Bacteria</taxon>
        <taxon>Pseudomonadati</taxon>
        <taxon>Acidobacteriota</taxon>
        <taxon>Terriglobia</taxon>
        <taxon>Terriglobales</taxon>
        <taxon>Acidobacteriaceae</taxon>
        <taxon>Edaphobacter</taxon>
    </lineage>
</organism>
<evidence type="ECO:0000256" key="7">
    <source>
        <dbReference type="SAM" id="Phobius"/>
    </source>
</evidence>
<comment type="caution">
    <text evidence="9">The sequence shown here is derived from an EMBL/GenBank/DDBJ whole genome shotgun (WGS) entry which is preliminary data.</text>
</comment>
<evidence type="ECO:0000256" key="6">
    <source>
        <dbReference type="SAM" id="Coils"/>
    </source>
</evidence>
<keyword evidence="6" id="KW-0175">Coiled coil</keyword>
<keyword evidence="5 7" id="KW-0472">Membrane</keyword>
<evidence type="ECO:0000313" key="9">
    <source>
        <dbReference type="EMBL" id="GGA79284.1"/>
    </source>
</evidence>
<evidence type="ECO:0000259" key="8">
    <source>
        <dbReference type="Pfam" id="PF02706"/>
    </source>
</evidence>
<dbReference type="PANTHER" id="PTHR32309">
    <property type="entry name" value="TYROSINE-PROTEIN KINASE"/>
    <property type="match status" value="1"/>
</dbReference>
<dbReference type="EMBL" id="BMJB01000003">
    <property type="protein sequence ID" value="GGA79284.1"/>
    <property type="molecule type" value="Genomic_DNA"/>
</dbReference>
<dbReference type="GO" id="GO:0005886">
    <property type="term" value="C:plasma membrane"/>
    <property type="evidence" value="ECO:0007669"/>
    <property type="project" value="UniProtKB-SubCell"/>
</dbReference>
<reference evidence="9" key="1">
    <citation type="journal article" date="2014" name="Int. J. Syst. Evol. Microbiol.">
        <title>Complete genome sequence of Corynebacterium casei LMG S-19264T (=DSM 44701T), isolated from a smear-ripened cheese.</title>
        <authorList>
            <consortium name="US DOE Joint Genome Institute (JGI-PGF)"/>
            <person name="Walter F."/>
            <person name="Albersmeier A."/>
            <person name="Kalinowski J."/>
            <person name="Ruckert C."/>
        </authorList>
    </citation>
    <scope>NUCLEOTIDE SEQUENCE</scope>
    <source>
        <strain evidence="9">CGMCC 1.15447</strain>
    </source>
</reference>
<evidence type="ECO:0000313" key="10">
    <source>
        <dbReference type="Proteomes" id="UP000648801"/>
    </source>
</evidence>
<protein>
    <recommendedName>
        <fullName evidence="8">Polysaccharide chain length determinant N-terminal domain-containing protein</fullName>
    </recommendedName>
</protein>
<evidence type="ECO:0000256" key="1">
    <source>
        <dbReference type="ARBA" id="ARBA00004651"/>
    </source>
</evidence>
<evidence type="ECO:0000256" key="5">
    <source>
        <dbReference type="ARBA" id="ARBA00023136"/>
    </source>
</evidence>
<dbReference type="InterPro" id="IPR050445">
    <property type="entry name" value="Bact_polysacc_biosynth/exp"/>
</dbReference>
<proteinExistence type="predicted"/>
<feature type="domain" description="Polysaccharide chain length determinant N-terminal" evidence="8">
    <location>
        <begin position="15"/>
        <end position="87"/>
    </location>
</feature>
<accession>A0A916S2T2</accession>
<keyword evidence="2" id="KW-1003">Cell membrane</keyword>
<feature type="transmembrane region" description="Helical" evidence="7">
    <location>
        <begin position="432"/>
        <end position="452"/>
    </location>
</feature>
<dbReference type="PANTHER" id="PTHR32309:SF13">
    <property type="entry name" value="FERRIC ENTEROBACTIN TRANSPORT PROTEIN FEPE"/>
    <property type="match status" value="1"/>
</dbReference>
<comment type="subcellular location">
    <subcellularLocation>
        <location evidence="1">Cell membrane</location>
        <topology evidence="1">Multi-pass membrane protein</topology>
    </subcellularLocation>
</comment>
<keyword evidence="4 7" id="KW-1133">Transmembrane helix</keyword>
<keyword evidence="3 7" id="KW-0812">Transmembrane</keyword>
<dbReference type="GO" id="GO:0004713">
    <property type="term" value="F:protein tyrosine kinase activity"/>
    <property type="evidence" value="ECO:0007669"/>
    <property type="project" value="TreeGrafter"/>
</dbReference>
<evidence type="ECO:0000256" key="2">
    <source>
        <dbReference type="ARBA" id="ARBA00022475"/>
    </source>
</evidence>
<gene>
    <name evidence="9" type="ORF">GCM10011507_33160</name>
</gene>
<dbReference type="RefSeq" id="WP_188760640.1">
    <property type="nucleotide sequence ID" value="NZ_BMJB01000003.1"/>
</dbReference>
<evidence type="ECO:0000256" key="4">
    <source>
        <dbReference type="ARBA" id="ARBA00022989"/>
    </source>
</evidence>
<dbReference type="InterPro" id="IPR003856">
    <property type="entry name" value="LPS_length_determ_N"/>
</dbReference>
<sequence length="513" mass="57102">MLGHRPLTPEDWGTILKRRWWVIAIPAVLFPIIAYAVSYFVPPQYLSQTLVLVEQQKVPESYVKPVVTEDLDSRLATMKEQILSRSRLAPIIERFNLYANKNMSMDDRIDLARKNIGIKPIQSDLTRGLPGFFITFTASDPRTAQLVCGEITSLFVSENLHARETSAEGTTAFLKGQLDDAKAKLDEQAAKLAQFQQQYAGRLPDETQTNLSMMGTVNTQLDAATQQLSRMEQDRSYAETLLSQQVAQQQAAQSTGGSASAPAAQEAQLEKLEDTLTQLQTRYTDDYPDVIAAKRKIAELQAQMAKAPAAPVVKTPPSTAPSRNDSPAIQQLRAQIHAMDIGIAQKKSEQGRLEGQARVFQDRISSSPQVQEEYKNITRDTQTAQQFYDDLLNKMNQSEMATDLERRQQGEQFTVMDEPNLPESPEFPKRGVFFAGGLAGGIALGLLLSALFEYKDTAVRSERDIWAFTKLPTLAVIEFDQDLGRPLASNRGWFKRKKPDVTAGDKTLMNVGG</sequence>
<dbReference type="Pfam" id="PF02706">
    <property type="entry name" value="Wzz"/>
    <property type="match status" value="1"/>
</dbReference>